<organism evidence="1 2">
    <name type="scientific">Streptococcus sanguinis</name>
    <dbReference type="NCBI Taxonomy" id="1305"/>
    <lineage>
        <taxon>Bacteria</taxon>
        <taxon>Bacillati</taxon>
        <taxon>Bacillota</taxon>
        <taxon>Bacilli</taxon>
        <taxon>Lactobacillales</taxon>
        <taxon>Streptococcaceae</taxon>
        <taxon>Streptococcus</taxon>
    </lineage>
</organism>
<proteinExistence type="predicted"/>
<accession>A0A2X3VJ28</accession>
<dbReference type="RefSeq" id="WP_002926571.1">
    <property type="nucleotide sequence ID" value="NZ_CP071430.1"/>
</dbReference>
<dbReference type="EMBL" id="LS483346">
    <property type="protein sequence ID" value="SQF35699.1"/>
    <property type="molecule type" value="Genomic_DNA"/>
</dbReference>
<protein>
    <submittedName>
        <fullName evidence="1">Lmo0471 protein</fullName>
    </submittedName>
</protein>
<evidence type="ECO:0000313" key="1">
    <source>
        <dbReference type="EMBL" id="SQF35699.1"/>
    </source>
</evidence>
<dbReference type="Proteomes" id="UP000249623">
    <property type="component" value="Chromosome 1"/>
</dbReference>
<reference evidence="1 2" key="1">
    <citation type="submission" date="2018-06" db="EMBL/GenBank/DDBJ databases">
        <authorList>
            <consortium name="Pathogen Informatics"/>
            <person name="Doyle S."/>
        </authorList>
    </citation>
    <scope>NUCLEOTIDE SEQUENCE [LARGE SCALE GENOMIC DNA]</scope>
    <source>
        <strain evidence="1 2">NCTC11085</strain>
    </source>
</reference>
<gene>
    <name evidence="1" type="ORF">NCTC11085_01904</name>
</gene>
<dbReference type="AlphaFoldDB" id="A0A2X3VJ28"/>
<evidence type="ECO:0000313" key="2">
    <source>
        <dbReference type="Proteomes" id="UP000249623"/>
    </source>
</evidence>
<sequence length="298" mass="35044">MIGIRLSKYLNREQIQTGLDFLDVDTNEDVMLFVDPLLLPDNFKKIVDDFIKQSYEIYCEENKKDSFNLFSHSKECNATHLGYSSNNSKGKGVSMKMLDQFFSYVKSSILAVQEKALTSVAMPLFIKRFSEDRMSDLIVSLLKKELVVFSLEQARLHGFQISSDTKTFEYWDHKNHEWTKFESPYVLDPEKNKKDRLLILVPKTIVSKRYIISPAKYVSNIFSRLQLLPMYQDAKGKPYPKKTLRELKINKQYNEDKQKNYILDSTTSSPEYFIDYMEHSEKYRDNKSMLDDELISFL</sequence>
<name>A0A2X3VJ28_STRSA</name>